<organism evidence="8">
    <name type="scientific">uncultured spirochete</name>
    <dbReference type="NCBI Taxonomy" id="156406"/>
    <lineage>
        <taxon>Bacteria</taxon>
        <taxon>Pseudomonadati</taxon>
        <taxon>Spirochaetota</taxon>
        <taxon>Spirochaetia</taxon>
        <taxon>Spirochaetales</taxon>
        <taxon>environmental samples</taxon>
    </lineage>
</organism>
<keyword evidence="5" id="KW-0482">Metalloprotease</keyword>
<dbReference type="PANTHER" id="PTHR30471:SF3">
    <property type="entry name" value="UPF0758 PROTEIN YEES-RELATED"/>
    <property type="match status" value="1"/>
</dbReference>
<evidence type="ECO:0000256" key="3">
    <source>
        <dbReference type="ARBA" id="ARBA00022801"/>
    </source>
</evidence>
<evidence type="ECO:0000256" key="1">
    <source>
        <dbReference type="ARBA" id="ARBA00022670"/>
    </source>
</evidence>
<dbReference type="NCBIfam" id="TIGR00608">
    <property type="entry name" value="radc"/>
    <property type="match status" value="1"/>
</dbReference>
<dbReference type="Pfam" id="PF04002">
    <property type="entry name" value="RadC"/>
    <property type="match status" value="1"/>
</dbReference>
<dbReference type="AlphaFoldDB" id="A0A3P3XPA0"/>
<dbReference type="PROSITE" id="PS01302">
    <property type="entry name" value="UPF0758"/>
    <property type="match status" value="1"/>
</dbReference>
<feature type="domain" description="MPN" evidence="7">
    <location>
        <begin position="108"/>
        <end position="229"/>
    </location>
</feature>
<keyword evidence="4" id="KW-0862">Zinc</keyword>
<dbReference type="Gene3D" id="3.40.140.10">
    <property type="entry name" value="Cytidine Deaminase, domain 2"/>
    <property type="match status" value="1"/>
</dbReference>
<dbReference type="GO" id="GO:0008237">
    <property type="term" value="F:metallopeptidase activity"/>
    <property type="evidence" value="ECO:0007669"/>
    <property type="project" value="UniProtKB-KW"/>
</dbReference>
<dbReference type="InterPro" id="IPR025657">
    <property type="entry name" value="RadC_JAB"/>
</dbReference>
<dbReference type="CDD" id="cd08071">
    <property type="entry name" value="MPN_DUF2466"/>
    <property type="match status" value="1"/>
</dbReference>
<protein>
    <recommendedName>
        <fullName evidence="7">MPN domain-containing protein</fullName>
    </recommendedName>
</protein>
<dbReference type="NCBIfam" id="NF000642">
    <property type="entry name" value="PRK00024.1"/>
    <property type="match status" value="1"/>
</dbReference>
<gene>
    <name evidence="8" type="ORF">SPIRO4BDMA_40438</name>
</gene>
<proteinExistence type="inferred from homology"/>
<evidence type="ECO:0000259" key="7">
    <source>
        <dbReference type="PROSITE" id="PS50249"/>
    </source>
</evidence>
<dbReference type="InterPro" id="IPR046778">
    <property type="entry name" value="UPF0758_N"/>
</dbReference>
<dbReference type="GO" id="GO:0006508">
    <property type="term" value="P:proteolysis"/>
    <property type="evidence" value="ECO:0007669"/>
    <property type="project" value="UniProtKB-KW"/>
</dbReference>
<sequence>MAEWQAYEKATLQIGRSGSSLDIRERMLRSGSGSISNLDLVVAILGTGVPGKPVRRLAKEVLDQITESTHTFDIDKLMVIAGMGEAKSCAVAAAIELGRRIFSTRGTRIVMPKDAFPLLIHFADIRQEHFIVMSLNGGHEVNAVREITKGLINKTVVHPREVFADPITDRACAVIVAHNHPSGNLEPSDEDLDITKRLRQSGDILGIPVLDHLIFSETGYFSFVEHGLIAASKGG</sequence>
<evidence type="ECO:0000256" key="4">
    <source>
        <dbReference type="ARBA" id="ARBA00022833"/>
    </source>
</evidence>
<evidence type="ECO:0000256" key="6">
    <source>
        <dbReference type="RuleBase" id="RU003797"/>
    </source>
</evidence>
<dbReference type="PROSITE" id="PS50249">
    <property type="entry name" value="MPN"/>
    <property type="match status" value="1"/>
</dbReference>
<evidence type="ECO:0000256" key="2">
    <source>
        <dbReference type="ARBA" id="ARBA00022723"/>
    </source>
</evidence>
<dbReference type="Pfam" id="PF20582">
    <property type="entry name" value="UPF0758_N"/>
    <property type="match status" value="1"/>
</dbReference>
<keyword evidence="3" id="KW-0378">Hydrolase</keyword>
<accession>A0A3P3XPA0</accession>
<keyword evidence="1" id="KW-0645">Protease</keyword>
<dbReference type="InterPro" id="IPR020891">
    <property type="entry name" value="UPF0758_CS"/>
</dbReference>
<reference evidence="8" key="1">
    <citation type="submission" date="2017-02" db="EMBL/GenBank/DDBJ databases">
        <authorList>
            <person name="Regsiter A."/>
            <person name="William W."/>
        </authorList>
    </citation>
    <scope>NUCLEOTIDE SEQUENCE</scope>
    <source>
        <strain evidence="8">BdmA 4</strain>
    </source>
</reference>
<dbReference type="GO" id="GO:0046872">
    <property type="term" value="F:metal ion binding"/>
    <property type="evidence" value="ECO:0007669"/>
    <property type="project" value="UniProtKB-KW"/>
</dbReference>
<dbReference type="PANTHER" id="PTHR30471">
    <property type="entry name" value="DNA REPAIR PROTEIN RADC"/>
    <property type="match status" value="1"/>
</dbReference>
<dbReference type="InterPro" id="IPR001405">
    <property type="entry name" value="UPF0758"/>
</dbReference>
<keyword evidence="2" id="KW-0479">Metal-binding</keyword>
<name>A0A3P3XPA0_9SPIR</name>
<dbReference type="InterPro" id="IPR037518">
    <property type="entry name" value="MPN"/>
</dbReference>
<comment type="similarity">
    <text evidence="6">Belongs to the UPF0758 family.</text>
</comment>
<evidence type="ECO:0000256" key="5">
    <source>
        <dbReference type="ARBA" id="ARBA00023049"/>
    </source>
</evidence>
<evidence type="ECO:0000313" key="8">
    <source>
        <dbReference type="EMBL" id="SLM17869.1"/>
    </source>
</evidence>
<dbReference type="EMBL" id="FWDO01000004">
    <property type="protein sequence ID" value="SLM17869.1"/>
    <property type="molecule type" value="Genomic_DNA"/>
</dbReference>